<gene>
    <name evidence="2" type="primary">LOC140015633</name>
</gene>
<evidence type="ECO:0000313" key="1">
    <source>
        <dbReference type="Proteomes" id="UP001652660"/>
    </source>
</evidence>
<dbReference type="RefSeq" id="XP_071924457.1">
    <property type="nucleotide sequence ID" value="XM_072068356.1"/>
</dbReference>
<keyword evidence="1" id="KW-1185">Reference proteome</keyword>
<accession>A0ABM4VY49</accession>
<name>A0ABM4VY49_COFAR</name>
<reference evidence="2" key="1">
    <citation type="submission" date="2025-08" db="UniProtKB">
        <authorList>
            <consortium name="RefSeq"/>
        </authorList>
    </citation>
    <scope>IDENTIFICATION</scope>
    <source>
        <tissue evidence="2">Leaves</tissue>
    </source>
</reference>
<dbReference type="GeneID" id="140015633"/>
<protein>
    <submittedName>
        <fullName evidence="2">Protein ILITYHIA-like isoform X1</fullName>
    </submittedName>
</protein>
<organism evidence="1 2">
    <name type="scientific">Coffea arabica</name>
    <name type="common">Arabian coffee</name>
    <dbReference type="NCBI Taxonomy" id="13443"/>
    <lineage>
        <taxon>Eukaryota</taxon>
        <taxon>Viridiplantae</taxon>
        <taxon>Streptophyta</taxon>
        <taxon>Embryophyta</taxon>
        <taxon>Tracheophyta</taxon>
        <taxon>Spermatophyta</taxon>
        <taxon>Magnoliopsida</taxon>
        <taxon>eudicotyledons</taxon>
        <taxon>Gunneridae</taxon>
        <taxon>Pentapetalae</taxon>
        <taxon>asterids</taxon>
        <taxon>lamiids</taxon>
        <taxon>Gentianales</taxon>
        <taxon>Rubiaceae</taxon>
        <taxon>Ixoroideae</taxon>
        <taxon>Gardenieae complex</taxon>
        <taxon>Bertiereae - Coffeeae clade</taxon>
        <taxon>Coffeeae</taxon>
        <taxon>Coffea</taxon>
    </lineage>
</organism>
<dbReference type="Proteomes" id="UP001652660">
    <property type="component" value="Chromosome 10c"/>
</dbReference>
<sequence length="133" mass="14902">MNSLVSVAAMSSTKRRIQIFSSEIPFLLTDIPSNSGNEEVQMACSSSLTSWVARSARAFQLDVISCIASDLKEKGALRMGYLHFLQPSSFHCVRTFRRSLPLVFISLTPMSRLIPQKIEDRGMEFLEIVGEGW</sequence>
<evidence type="ECO:0000313" key="2">
    <source>
        <dbReference type="RefSeq" id="XP_071924457.1"/>
    </source>
</evidence>
<proteinExistence type="predicted"/>